<feature type="region of interest" description="Disordered" evidence="2">
    <location>
        <begin position="220"/>
        <end position="252"/>
    </location>
</feature>
<feature type="region of interest" description="Disordered" evidence="2">
    <location>
        <begin position="609"/>
        <end position="641"/>
    </location>
</feature>
<dbReference type="Pfam" id="PF00169">
    <property type="entry name" value="PH"/>
    <property type="match status" value="1"/>
</dbReference>
<gene>
    <name evidence="5" type="primary">LOC101857362</name>
</gene>
<accession>A0ABM1A8Y5</accession>
<evidence type="ECO:0000313" key="5">
    <source>
        <dbReference type="RefSeq" id="XP_012943095.1"/>
    </source>
</evidence>
<evidence type="ECO:0000259" key="3">
    <source>
        <dbReference type="PROSITE" id="PS50003"/>
    </source>
</evidence>
<dbReference type="Proteomes" id="UP000694888">
    <property type="component" value="Unplaced"/>
</dbReference>
<feature type="region of interest" description="Disordered" evidence="2">
    <location>
        <begin position="561"/>
        <end position="586"/>
    </location>
</feature>
<sequence length="668" mass="72664">MDSEKPERNISDPPGVEGEKGEGQEEGEESGEGGESSHHSLVRNEEGEPETEEGENESLSSIMEGFVEKRGVSEHWNRYWCVLRDVCLYSYLKPHDQVPSDVTELRGYTAAQLIDKIQGKRFVLSLEHTNYIPVFLSLDSREELSAWHDSIQMTLTQFHEGPEDVFAEPGATVGGDKACGRPAVQSVKQKLLAEMLRQKLELEKIQAARNGLKAESAQRLENRAAASSAAPGLSSSSSSSSPSSSSHPRPASTLWSSVAAAARSGHVASEDDRVCTLTRLRQRRMSTQIKINAIQREMDASTSHSKERKNVFQRNRKRPDLVQGHTESECRRPELEEQVKSLSSRLQELDTRITSHGAAGPRDAEMSDLMASQHTTWGVTAGGGGGGRGGGGGVGKSWSEEGHDCDSDRDRDSDKEKGGGKSSSLKFSVQKFAHRTFAKANWNWYKKSAGQSEDQDSNNSTNSSSSSRTKVLFAHSKSEPPPDVIDMTSNNNNNQSNRKLVHSSIDTSDIYAPPDSFKTDYSALSLTLPNPKKSGTARTPKERILSKISSSHSFTHLERFSSRLKSSSSSPSLDKLASEPDKDKTDDLSLARVDGLALGAGLSNGDLVESRVSGTCSAPSSARGGAKSPRSSGLLSSPRREVNPNALAEIQAFEELSLKFLESSNNTR</sequence>
<keyword evidence="4" id="KW-1185">Reference proteome</keyword>
<feature type="region of interest" description="Disordered" evidence="2">
    <location>
        <begin position="295"/>
        <end position="335"/>
    </location>
</feature>
<dbReference type="SUPFAM" id="SSF50729">
    <property type="entry name" value="PH domain-like"/>
    <property type="match status" value="1"/>
</dbReference>
<feature type="coiled-coil region" evidence="1">
    <location>
        <begin position="188"/>
        <end position="215"/>
    </location>
</feature>
<feature type="domain" description="PH" evidence="3">
    <location>
        <begin position="60"/>
        <end position="156"/>
    </location>
</feature>
<feature type="compositionally biased region" description="Low complexity" evidence="2">
    <location>
        <begin position="224"/>
        <end position="252"/>
    </location>
</feature>
<feature type="compositionally biased region" description="Low complexity" evidence="2">
    <location>
        <begin position="563"/>
        <end position="575"/>
    </location>
</feature>
<dbReference type="InterPro" id="IPR001849">
    <property type="entry name" value="PH_domain"/>
</dbReference>
<evidence type="ECO:0000313" key="4">
    <source>
        <dbReference type="Proteomes" id="UP000694888"/>
    </source>
</evidence>
<dbReference type="PROSITE" id="PS50003">
    <property type="entry name" value="PH_DOMAIN"/>
    <property type="match status" value="1"/>
</dbReference>
<dbReference type="Gene3D" id="2.30.29.30">
    <property type="entry name" value="Pleckstrin-homology domain (PH domain)/Phosphotyrosine-binding domain (PTB)"/>
    <property type="match status" value="1"/>
</dbReference>
<feature type="compositionally biased region" description="Basic and acidic residues" evidence="2">
    <location>
        <begin position="326"/>
        <end position="335"/>
    </location>
</feature>
<feature type="compositionally biased region" description="Basic and acidic residues" evidence="2">
    <location>
        <begin position="35"/>
        <end position="46"/>
    </location>
</feature>
<dbReference type="RefSeq" id="XP_012943095.1">
    <property type="nucleotide sequence ID" value="XM_013087641.1"/>
</dbReference>
<feature type="compositionally biased region" description="Basic and acidic residues" evidence="2">
    <location>
        <begin position="1"/>
        <end position="10"/>
    </location>
</feature>
<keyword evidence="1" id="KW-0175">Coiled coil</keyword>
<protein>
    <submittedName>
        <fullName evidence="5">Uncharacterized protein LOC101857362</fullName>
    </submittedName>
</protein>
<dbReference type="SMART" id="SM00233">
    <property type="entry name" value="PH"/>
    <property type="match status" value="1"/>
</dbReference>
<feature type="compositionally biased region" description="Basic and acidic residues" evidence="2">
    <location>
        <begin position="398"/>
        <end position="419"/>
    </location>
</feature>
<name>A0ABM1A8Y5_APLCA</name>
<reference evidence="5" key="1">
    <citation type="submission" date="2025-08" db="UniProtKB">
        <authorList>
            <consortium name="RefSeq"/>
        </authorList>
    </citation>
    <scope>IDENTIFICATION</scope>
</reference>
<evidence type="ECO:0000256" key="1">
    <source>
        <dbReference type="SAM" id="Coils"/>
    </source>
</evidence>
<feature type="compositionally biased region" description="Basic and acidic residues" evidence="2">
    <location>
        <begin position="296"/>
        <end position="310"/>
    </location>
</feature>
<proteinExistence type="predicted"/>
<feature type="region of interest" description="Disordered" evidence="2">
    <location>
        <begin position="1"/>
        <end position="59"/>
    </location>
</feature>
<dbReference type="GeneID" id="101857362"/>
<feature type="region of interest" description="Disordered" evidence="2">
    <location>
        <begin position="379"/>
        <end position="426"/>
    </location>
</feature>
<feature type="region of interest" description="Disordered" evidence="2">
    <location>
        <begin position="449"/>
        <end position="498"/>
    </location>
</feature>
<dbReference type="InterPro" id="IPR011993">
    <property type="entry name" value="PH-like_dom_sf"/>
</dbReference>
<feature type="compositionally biased region" description="Low complexity" evidence="2">
    <location>
        <begin position="628"/>
        <end position="637"/>
    </location>
</feature>
<feature type="compositionally biased region" description="Basic and acidic residues" evidence="2">
    <location>
        <begin position="576"/>
        <end position="586"/>
    </location>
</feature>
<evidence type="ECO:0000256" key="2">
    <source>
        <dbReference type="SAM" id="MobiDB-lite"/>
    </source>
</evidence>
<feature type="compositionally biased region" description="Acidic residues" evidence="2">
    <location>
        <begin position="47"/>
        <end position="56"/>
    </location>
</feature>
<feature type="compositionally biased region" description="Gly residues" evidence="2">
    <location>
        <begin position="380"/>
        <end position="395"/>
    </location>
</feature>
<feature type="compositionally biased region" description="Low complexity" evidence="2">
    <location>
        <begin position="457"/>
        <end position="467"/>
    </location>
</feature>
<organism evidence="4 5">
    <name type="scientific">Aplysia californica</name>
    <name type="common">California sea hare</name>
    <dbReference type="NCBI Taxonomy" id="6500"/>
    <lineage>
        <taxon>Eukaryota</taxon>
        <taxon>Metazoa</taxon>
        <taxon>Spiralia</taxon>
        <taxon>Lophotrochozoa</taxon>
        <taxon>Mollusca</taxon>
        <taxon>Gastropoda</taxon>
        <taxon>Heterobranchia</taxon>
        <taxon>Euthyneura</taxon>
        <taxon>Tectipleura</taxon>
        <taxon>Aplysiida</taxon>
        <taxon>Aplysioidea</taxon>
        <taxon>Aplysiidae</taxon>
        <taxon>Aplysia</taxon>
    </lineage>
</organism>